<dbReference type="GO" id="GO:0005576">
    <property type="term" value="C:extracellular region"/>
    <property type="evidence" value="ECO:0000318"/>
    <property type="project" value="GO_Central"/>
</dbReference>
<dbReference type="GO" id="GO:0008083">
    <property type="term" value="F:growth factor activity"/>
    <property type="evidence" value="ECO:0000318"/>
    <property type="project" value="GO_Central"/>
</dbReference>
<dbReference type="FunFam" id="2.10.90.10:FF:000035">
    <property type="entry name" value="Spz1"/>
    <property type="match status" value="1"/>
</dbReference>
<gene>
    <name evidence="5" type="ORF">DAPPUDRAFT_313646</name>
</gene>
<dbReference type="PhylomeDB" id="E9G3Q5"/>
<proteinExistence type="predicted"/>
<dbReference type="GO" id="GO:0045087">
    <property type="term" value="P:innate immune response"/>
    <property type="evidence" value="ECO:0000318"/>
    <property type="project" value="GO_Central"/>
</dbReference>
<evidence type="ECO:0000256" key="3">
    <source>
        <dbReference type="ARBA" id="ARBA00023180"/>
    </source>
</evidence>
<evidence type="ECO:0000256" key="2">
    <source>
        <dbReference type="ARBA" id="ARBA00023157"/>
    </source>
</evidence>
<dbReference type="OrthoDB" id="10064289at2759"/>
<evidence type="ECO:0000256" key="1">
    <source>
        <dbReference type="ARBA" id="ARBA00022729"/>
    </source>
</evidence>
<keyword evidence="1" id="KW-0732">Signal</keyword>
<dbReference type="SUPFAM" id="SSF57501">
    <property type="entry name" value="Cystine-knot cytokines"/>
    <property type="match status" value="1"/>
</dbReference>
<dbReference type="PANTHER" id="PTHR23199">
    <property type="entry name" value="NEUROTROPHIN 1-RELATED"/>
    <property type="match status" value="1"/>
</dbReference>
<reference evidence="5 6" key="1">
    <citation type="journal article" date="2011" name="Science">
        <title>The ecoresponsive genome of Daphnia pulex.</title>
        <authorList>
            <person name="Colbourne J.K."/>
            <person name="Pfrender M.E."/>
            <person name="Gilbert D."/>
            <person name="Thomas W.K."/>
            <person name="Tucker A."/>
            <person name="Oakley T.H."/>
            <person name="Tokishita S."/>
            <person name="Aerts A."/>
            <person name="Arnold G.J."/>
            <person name="Basu M.K."/>
            <person name="Bauer D.J."/>
            <person name="Caceres C.E."/>
            <person name="Carmel L."/>
            <person name="Casola C."/>
            <person name="Choi J.H."/>
            <person name="Detter J.C."/>
            <person name="Dong Q."/>
            <person name="Dusheyko S."/>
            <person name="Eads B.D."/>
            <person name="Frohlich T."/>
            <person name="Geiler-Samerotte K.A."/>
            <person name="Gerlach D."/>
            <person name="Hatcher P."/>
            <person name="Jogdeo S."/>
            <person name="Krijgsveld J."/>
            <person name="Kriventseva E.V."/>
            <person name="Kultz D."/>
            <person name="Laforsch C."/>
            <person name="Lindquist E."/>
            <person name="Lopez J."/>
            <person name="Manak J.R."/>
            <person name="Muller J."/>
            <person name="Pangilinan J."/>
            <person name="Patwardhan R.P."/>
            <person name="Pitluck S."/>
            <person name="Pritham E.J."/>
            <person name="Rechtsteiner A."/>
            <person name="Rho M."/>
            <person name="Rogozin I.B."/>
            <person name="Sakarya O."/>
            <person name="Salamov A."/>
            <person name="Schaack S."/>
            <person name="Shapiro H."/>
            <person name="Shiga Y."/>
            <person name="Skalitzky C."/>
            <person name="Smith Z."/>
            <person name="Souvorov A."/>
            <person name="Sung W."/>
            <person name="Tang Z."/>
            <person name="Tsuchiya D."/>
            <person name="Tu H."/>
            <person name="Vos H."/>
            <person name="Wang M."/>
            <person name="Wolf Y.I."/>
            <person name="Yamagata H."/>
            <person name="Yamada T."/>
            <person name="Ye Y."/>
            <person name="Shaw J.R."/>
            <person name="Andrews J."/>
            <person name="Crease T.J."/>
            <person name="Tang H."/>
            <person name="Lucas S.M."/>
            <person name="Robertson H.M."/>
            <person name="Bork P."/>
            <person name="Koonin E.V."/>
            <person name="Zdobnov E.M."/>
            <person name="Grigoriev I.V."/>
            <person name="Lynch M."/>
            <person name="Boore J.L."/>
        </authorList>
    </citation>
    <scope>NUCLEOTIDE SEQUENCE [LARGE SCALE GENOMIC DNA]</scope>
</reference>
<dbReference type="eggNOG" id="ENOG502RZ0W">
    <property type="taxonomic scope" value="Eukaryota"/>
</dbReference>
<dbReference type="InterPro" id="IPR029034">
    <property type="entry name" value="Cystine-knot_cytokine"/>
</dbReference>
<dbReference type="EMBL" id="GL732531">
    <property type="protein sequence ID" value="EFX85806.1"/>
    <property type="molecule type" value="Genomic_DNA"/>
</dbReference>
<organism evidence="5 6">
    <name type="scientific">Daphnia pulex</name>
    <name type="common">Water flea</name>
    <dbReference type="NCBI Taxonomy" id="6669"/>
    <lineage>
        <taxon>Eukaryota</taxon>
        <taxon>Metazoa</taxon>
        <taxon>Ecdysozoa</taxon>
        <taxon>Arthropoda</taxon>
        <taxon>Crustacea</taxon>
        <taxon>Branchiopoda</taxon>
        <taxon>Diplostraca</taxon>
        <taxon>Cladocera</taxon>
        <taxon>Anomopoda</taxon>
        <taxon>Daphniidae</taxon>
        <taxon>Daphnia</taxon>
    </lineage>
</organism>
<dbReference type="GO" id="GO:0005121">
    <property type="term" value="F:Toll binding"/>
    <property type="evidence" value="ECO:0000318"/>
    <property type="project" value="GO_Central"/>
</dbReference>
<dbReference type="Proteomes" id="UP000000305">
    <property type="component" value="Unassembled WGS sequence"/>
</dbReference>
<dbReference type="AlphaFoldDB" id="E9G3Q5"/>
<accession>E9G3Q5</accession>
<feature type="domain" description="Spaetzle" evidence="4">
    <location>
        <begin position="165"/>
        <end position="261"/>
    </location>
</feature>
<dbReference type="InterPro" id="IPR052444">
    <property type="entry name" value="Spz/Toll_ligand-like"/>
</dbReference>
<dbReference type="InterPro" id="IPR032104">
    <property type="entry name" value="Spaetzle"/>
</dbReference>
<dbReference type="PANTHER" id="PTHR23199:SF12">
    <property type="entry name" value="NEUROTROPHIN 1-RELATED"/>
    <property type="match status" value="1"/>
</dbReference>
<evidence type="ECO:0000313" key="6">
    <source>
        <dbReference type="Proteomes" id="UP000000305"/>
    </source>
</evidence>
<dbReference type="GO" id="GO:0021556">
    <property type="term" value="P:central nervous system formation"/>
    <property type="evidence" value="ECO:0000318"/>
    <property type="project" value="GO_Central"/>
</dbReference>
<keyword evidence="2" id="KW-1015">Disulfide bond</keyword>
<keyword evidence="6" id="KW-1185">Reference proteome</keyword>
<dbReference type="KEGG" id="dpx:DAPPUDRAFT_313646"/>
<dbReference type="GO" id="GO:0005615">
    <property type="term" value="C:extracellular space"/>
    <property type="evidence" value="ECO:0007669"/>
    <property type="project" value="UniProtKB-ARBA"/>
</dbReference>
<evidence type="ECO:0000259" key="4">
    <source>
        <dbReference type="Pfam" id="PF16077"/>
    </source>
</evidence>
<keyword evidence="3" id="KW-0325">Glycoprotein</keyword>
<sequence length="263" mass="30096">MARYKNLCIFLNKHQLKADNHPNNFENCGSEKFRDVEHKDCAYPKPAYPSPVPTYYPKPSYPQPAYPAPYNQKYESEYCDSRKAPKCSKNGTLTFCLQDSEYPEKEVKYAIDYDPIILKKYADVAEQSADNLVDGLTSLAEKNFDYSEYHGNTFEKGNWVGGEGYICPSDVLYARPVRAINAEGEWRVIVQEMAWPGYTQTQRTETCLFPGSSCRTLAPCYQSKCLQKYVYQRMLSFDPCNPQKGIFIDIYKLPSACSCHISA</sequence>
<dbReference type="Pfam" id="PF16077">
    <property type="entry name" value="Spaetzle"/>
    <property type="match status" value="1"/>
</dbReference>
<dbReference type="Gene3D" id="2.10.90.10">
    <property type="entry name" value="Cystine-knot cytokines"/>
    <property type="match status" value="1"/>
</dbReference>
<name>E9G3Q5_DAPPU</name>
<dbReference type="InParanoid" id="E9G3Q5"/>
<dbReference type="STRING" id="6669.E9G3Q5"/>
<evidence type="ECO:0000313" key="5">
    <source>
        <dbReference type="EMBL" id="EFX85806.1"/>
    </source>
</evidence>
<protein>
    <recommendedName>
        <fullName evidence="4">Spaetzle domain-containing protein</fullName>
    </recommendedName>
</protein>
<dbReference type="HOGENOM" id="CLU_092569_0_0_1"/>